<evidence type="ECO:0000313" key="7">
    <source>
        <dbReference type="Proteomes" id="UP000324133"/>
    </source>
</evidence>
<dbReference type="InterPro" id="IPR009056">
    <property type="entry name" value="Cyt_c-like_dom"/>
</dbReference>
<dbReference type="PANTHER" id="PTHR35008:SF8">
    <property type="entry name" value="ALCOHOL DEHYDROGENASE CYTOCHROME C SUBUNIT"/>
    <property type="match status" value="1"/>
</dbReference>
<feature type="domain" description="Cytochrome c" evidence="5">
    <location>
        <begin position="46"/>
        <end position="157"/>
    </location>
</feature>
<evidence type="ECO:0000256" key="2">
    <source>
        <dbReference type="ARBA" id="ARBA00022723"/>
    </source>
</evidence>
<evidence type="ECO:0000256" key="1">
    <source>
        <dbReference type="ARBA" id="ARBA00022617"/>
    </source>
</evidence>
<gene>
    <name evidence="6" type="ORF">FOA19_14320</name>
</gene>
<name>A0A5B6TD70_9BACT</name>
<dbReference type="GO" id="GO:0046872">
    <property type="term" value="F:metal ion binding"/>
    <property type="evidence" value="ECO:0007669"/>
    <property type="project" value="UniProtKB-KW"/>
</dbReference>
<evidence type="ECO:0000256" key="3">
    <source>
        <dbReference type="ARBA" id="ARBA00023004"/>
    </source>
</evidence>
<dbReference type="GO" id="GO:0020037">
    <property type="term" value="F:heme binding"/>
    <property type="evidence" value="ECO:0007669"/>
    <property type="project" value="InterPro"/>
</dbReference>
<evidence type="ECO:0000313" key="6">
    <source>
        <dbReference type="EMBL" id="KAA3438409.1"/>
    </source>
</evidence>
<keyword evidence="3 4" id="KW-0408">Iron</keyword>
<keyword evidence="2 4" id="KW-0479">Metal-binding</keyword>
<dbReference type="RefSeq" id="WP_149091467.1">
    <property type="nucleotide sequence ID" value="NZ_VKKY01000002.1"/>
</dbReference>
<dbReference type="PROSITE" id="PS51007">
    <property type="entry name" value="CYTC"/>
    <property type="match status" value="1"/>
</dbReference>
<dbReference type="Proteomes" id="UP000324133">
    <property type="component" value="Unassembled WGS sequence"/>
</dbReference>
<dbReference type="GO" id="GO:0009055">
    <property type="term" value="F:electron transfer activity"/>
    <property type="evidence" value="ECO:0007669"/>
    <property type="project" value="InterPro"/>
</dbReference>
<dbReference type="AlphaFoldDB" id="A0A5B6TD70"/>
<dbReference type="OrthoDB" id="9809720at2"/>
<dbReference type="EMBL" id="VKKY01000002">
    <property type="protein sequence ID" value="KAA3438409.1"/>
    <property type="molecule type" value="Genomic_DNA"/>
</dbReference>
<evidence type="ECO:0000259" key="5">
    <source>
        <dbReference type="PROSITE" id="PS51007"/>
    </source>
</evidence>
<keyword evidence="1 4" id="KW-0349">Heme</keyword>
<evidence type="ECO:0000256" key="4">
    <source>
        <dbReference type="PROSITE-ProRule" id="PRU00433"/>
    </source>
</evidence>
<dbReference type="Pfam" id="PF00034">
    <property type="entry name" value="Cytochrom_C"/>
    <property type="match status" value="1"/>
</dbReference>
<keyword evidence="7" id="KW-1185">Reference proteome</keyword>
<dbReference type="InterPro" id="IPR051459">
    <property type="entry name" value="Cytochrome_c-type_DH"/>
</dbReference>
<protein>
    <submittedName>
        <fullName evidence="6">Cytochrome c</fullName>
    </submittedName>
</protein>
<reference evidence="6 7" key="1">
    <citation type="submission" date="2019-07" db="EMBL/GenBank/DDBJ databases">
        <title>Rufibacter sp. nov., isolated from lake sediment.</title>
        <authorList>
            <person name="Qu J.-H."/>
        </authorList>
    </citation>
    <scope>NUCLEOTIDE SEQUENCE [LARGE SCALE GENOMIC DNA]</scope>
    <source>
        <strain evidence="6 7">NBS58-1</strain>
    </source>
</reference>
<comment type="caution">
    <text evidence="6">The sequence shown here is derived from an EMBL/GenBank/DDBJ whole genome shotgun (WGS) entry which is preliminary data.</text>
</comment>
<proteinExistence type="predicted"/>
<accession>A0A5B6TD70</accession>
<dbReference type="PANTHER" id="PTHR35008">
    <property type="entry name" value="BLL4482 PROTEIN-RELATED"/>
    <property type="match status" value="1"/>
</dbReference>
<sequence length="194" mass="21346">MARKIIKFTSLFLLVLIAGVSVATMLRQHLTYEAPYPAITASKDLVMIERGKNLVMVTHGCVQCHSPVQNVDSVLKMGQEPSLAGNKKVETPFGTIFTTNLTPDVKTGIGSMTDAEIARVLRYGVKKNGEAVLPFMQGQNMNDEELTAVISYLRSVKPIENKVPDHEFTLLGKFARAFVLKPSLPEKTKTLAKN</sequence>
<organism evidence="6 7">
    <name type="scientific">Rufibacter hautae</name>
    <dbReference type="NCBI Taxonomy" id="2595005"/>
    <lineage>
        <taxon>Bacteria</taxon>
        <taxon>Pseudomonadati</taxon>
        <taxon>Bacteroidota</taxon>
        <taxon>Cytophagia</taxon>
        <taxon>Cytophagales</taxon>
        <taxon>Hymenobacteraceae</taxon>
        <taxon>Rufibacter</taxon>
    </lineage>
</organism>
<dbReference type="SUPFAM" id="SSF46626">
    <property type="entry name" value="Cytochrome c"/>
    <property type="match status" value="1"/>
</dbReference>
<dbReference type="Gene3D" id="1.10.760.10">
    <property type="entry name" value="Cytochrome c-like domain"/>
    <property type="match status" value="1"/>
</dbReference>
<dbReference type="InterPro" id="IPR036909">
    <property type="entry name" value="Cyt_c-like_dom_sf"/>
</dbReference>